<dbReference type="Pfam" id="PF00400">
    <property type="entry name" value="WD40"/>
    <property type="match status" value="2"/>
</dbReference>
<keyword evidence="8" id="KW-0539">Nucleus</keyword>
<dbReference type="Proteomes" id="UP000198287">
    <property type="component" value="Unassembled WGS sequence"/>
</dbReference>
<comment type="similarity">
    <text evidence="2">Belongs to the WD repeat ESC family.</text>
</comment>
<dbReference type="OrthoDB" id="7318948at2759"/>
<keyword evidence="5" id="KW-0677">Repeat</keyword>
<feature type="region of interest" description="Disordered" evidence="12">
    <location>
        <begin position="1"/>
        <end position="106"/>
    </location>
</feature>
<name>A0A226DYP2_FOLCA</name>
<feature type="compositionally biased region" description="Polar residues" evidence="12">
    <location>
        <begin position="52"/>
        <end position="76"/>
    </location>
</feature>
<dbReference type="FunFam" id="2.130.10.10:FF:000056">
    <property type="entry name" value="Polycomb protein eed"/>
    <property type="match status" value="1"/>
</dbReference>
<dbReference type="PROSITE" id="PS50082">
    <property type="entry name" value="WD_REPEATS_2"/>
    <property type="match status" value="2"/>
</dbReference>
<keyword evidence="3" id="KW-0678">Repressor</keyword>
<dbReference type="InterPro" id="IPR019775">
    <property type="entry name" value="WD40_repeat_CS"/>
</dbReference>
<evidence type="ECO:0000256" key="2">
    <source>
        <dbReference type="ARBA" id="ARBA00008075"/>
    </source>
</evidence>
<dbReference type="GO" id="GO:0005634">
    <property type="term" value="C:nucleus"/>
    <property type="evidence" value="ECO:0007669"/>
    <property type="project" value="UniProtKB-SubCell"/>
</dbReference>
<comment type="caution">
    <text evidence="13">The sequence shown here is derived from an EMBL/GenBank/DDBJ whole genome shotgun (WGS) entry which is preliminary data.</text>
</comment>
<dbReference type="EMBL" id="LNIX01000009">
    <property type="protein sequence ID" value="OXA50349.1"/>
    <property type="molecule type" value="Genomic_DNA"/>
</dbReference>
<dbReference type="InterPro" id="IPR051243">
    <property type="entry name" value="PcG_WD-repeat"/>
</dbReference>
<evidence type="ECO:0000256" key="11">
    <source>
        <dbReference type="PROSITE-ProRule" id="PRU00221"/>
    </source>
</evidence>
<dbReference type="STRING" id="158441.A0A226DYP2"/>
<evidence type="ECO:0000256" key="8">
    <source>
        <dbReference type="ARBA" id="ARBA00023242"/>
    </source>
</evidence>
<feature type="compositionally biased region" description="Basic residues" evidence="12">
    <location>
        <begin position="89"/>
        <end position="100"/>
    </location>
</feature>
<sequence length="475" mass="52554">MATDGANGRSSHQISISGKGGPGSSAICSLTNGNNDHDSDVGSEEEMEHDGSSTCGSASAVTISTNATSRSNTPLSHQDGPIRKSGGNNRKRKRPGRTTGKKQPLPKGKYTYVCHIKEDHGQPIFGCQFHINLKDGQNILATVGSKRVSIYECPKGGAFVLTQVYEDPDSDENFYTCAWTDDASGNPLLAAAGARGIIRIFSPGTGTCIKHYLGHGHAINDLIFHPKDPNLLLSASKDHSLRLWNIKTDFCVVIFGGVEGHRDEVLAADIDITGSRLVSCGMDHSLKVWKLDKPEIEEAILSSYIYHPKNSKPFPTMKQNFPDFSTRDVHRNYVDCTKWFGDFIFSKSCEDQVVCWKAGKTFQTWDDVHLNTTEASIITRLDIKDCDIWFIRFSFDYSKKSMALGNKSGKTFIYNLDVVEPSLIKASILTHPKCVTAIRQTALSRDASILICVCDDGTVWRWDINKEHREDIIEK</sequence>
<dbReference type="Gene3D" id="2.130.10.10">
    <property type="entry name" value="YVTN repeat-like/Quinoprotein amine dehydrogenase"/>
    <property type="match status" value="1"/>
</dbReference>
<comment type="subcellular location">
    <subcellularLocation>
        <location evidence="1">Nucleus</location>
    </subcellularLocation>
</comment>
<evidence type="ECO:0000256" key="6">
    <source>
        <dbReference type="ARBA" id="ARBA00023015"/>
    </source>
</evidence>
<feature type="repeat" description="WD" evidence="11">
    <location>
        <begin position="212"/>
        <end position="248"/>
    </location>
</feature>
<feature type="repeat" description="WD" evidence="11">
    <location>
        <begin position="258"/>
        <end position="299"/>
    </location>
</feature>
<dbReference type="InterPro" id="IPR015943">
    <property type="entry name" value="WD40/YVTN_repeat-like_dom_sf"/>
</dbReference>
<proteinExistence type="inferred from homology"/>
<dbReference type="InterPro" id="IPR036322">
    <property type="entry name" value="WD40_repeat_dom_sf"/>
</dbReference>
<dbReference type="SUPFAM" id="SSF50978">
    <property type="entry name" value="WD40 repeat-like"/>
    <property type="match status" value="1"/>
</dbReference>
<dbReference type="SMART" id="SM00320">
    <property type="entry name" value="WD40"/>
    <property type="match status" value="6"/>
</dbReference>
<evidence type="ECO:0000256" key="3">
    <source>
        <dbReference type="ARBA" id="ARBA00022491"/>
    </source>
</evidence>
<keyword evidence="7" id="KW-0804">Transcription</keyword>
<keyword evidence="14" id="KW-1185">Reference proteome</keyword>
<evidence type="ECO:0000256" key="1">
    <source>
        <dbReference type="ARBA" id="ARBA00004123"/>
    </source>
</evidence>
<dbReference type="PROSITE" id="PS00678">
    <property type="entry name" value="WD_REPEATS_1"/>
    <property type="match status" value="1"/>
</dbReference>
<dbReference type="AlphaFoldDB" id="A0A226DYP2"/>
<reference evidence="13 14" key="1">
    <citation type="submission" date="2015-12" db="EMBL/GenBank/DDBJ databases">
        <title>The genome of Folsomia candida.</title>
        <authorList>
            <person name="Faddeeva A."/>
            <person name="Derks M.F."/>
            <person name="Anvar Y."/>
            <person name="Smit S."/>
            <person name="Van Straalen N."/>
            <person name="Roelofs D."/>
        </authorList>
    </citation>
    <scope>NUCLEOTIDE SEQUENCE [LARGE SCALE GENOMIC DNA]</scope>
    <source>
        <strain evidence="13 14">VU population</strain>
        <tissue evidence="13">Whole body</tissue>
    </source>
</reference>
<gene>
    <name evidence="13" type="ORF">Fcan01_14824</name>
</gene>
<protein>
    <recommendedName>
        <fullName evidence="9">Polycomb protein esc</fullName>
    </recommendedName>
    <alternativeName>
        <fullName evidence="10">Protein extra sex combs</fullName>
    </alternativeName>
</protein>
<evidence type="ECO:0000313" key="13">
    <source>
        <dbReference type="EMBL" id="OXA50349.1"/>
    </source>
</evidence>
<evidence type="ECO:0000256" key="4">
    <source>
        <dbReference type="ARBA" id="ARBA00022574"/>
    </source>
</evidence>
<evidence type="ECO:0000313" key="14">
    <source>
        <dbReference type="Proteomes" id="UP000198287"/>
    </source>
</evidence>
<evidence type="ECO:0000256" key="9">
    <source>
        <dbReference type="ARBA" id="ARBA00072179"/>
    </source>
</evidence>
<dbReference type="OMA" id="RDVHRNY"/>
<organism evidence="13 14">
    <name type="scientific">Folsomia candida</name>
    <name type="common">Springtail</name>
    <dbReference type="NCBI Taxonomy" id="158441"/>
    <lineage>
        <taxon>Eukaryota</taxon>
        <taxon>Metazoa</taxon>
        <taxon>Ecdysozoa</taxon>
        <taxon>Arthropoda</taxon>
        <taxon>Hexapoda</taxon>
        <taxon>Collembola</taxon>
        <taxon>Entomobryomorpha</taxon>
        <taxon>Isotomoidea</taxon>
        <taxon>Isotomidae</taxon>
        <taxon>Proisotominae</taxon>
        <taxon>Folsomia</taxon>
    </lineage>
</organism>
<dbReference type="InterPro" id="IPR001680">
    <property type="entry name" value="WD40_rpt"/>
</dbReference>
<dbReference type="PROSITE" id="PS50294">
    <property type="entry name" value="WD_REPEATS_REGION"/>
    <property type="match status" value="2"/>
</dbReference>
<keyword evidence="6" id="KW-0805">Transcription regulation</keyword>
<evidence type="ECO:0000256" key="10">
    <source>
        <dbReference type="ARBA" id="ARBA00076259"/>
    </source>
</evidence>
<evidence type="ECO:0000256" key="5">
    <source>
        <dbReference type="ARBA" id="ARBA00022737"/>
    </source>
</evidence>
<evidence type="ECO:0000256" key="7">
    <source>
        <dbReference type="ARBA" id="ARBA00023163"/>
    </source>
</evidence>
<evidence type="ECO:0000256" key="12">
    <source>
        <dbReference type="SAM" id="MobiDB-lite"/>
    </source>
</evidence>
<accession>A0A226DYP2</accession>
<keyword evidence="4 11" id="KW-0853">WD repeat</keyword>
<dbReference type="PANTHER" id="PTHR10253">
    <property type="entry name" value="POLYCOMB PROTEIN"/>
    <property type="match status" value="1"/>
</dbReference>